<keyword evidence="4 11" id="KW-1133">Transmembrane helix</keyword>
<dbReference type="GeneID" id="30176758"/>
<dbReference type="GO" id="GO:0005783">
    <property type="term" value="C:endoplasmic reticulum"/>
    <property type="evidence" value="ECO:0007669"/>
    <property type="project" value="TreeGrafter"/>
</dbReference>
<sequence>MCHFLYGDKAAMLAFLVISNVLWFSVLVSWVFTFIRGPGIMPCRIPPYELSNFIHEGEKFKNVKNTDVSDEKSDISSESSLTVPLNRNVIPPPDIFECDYNGLPFWCSECSTLKLLRCHHSSVKDRCIPMFDHFCTFVGSTIGKDNFGFFLYFLFSMQTLMYFTCISIIVYSGVWGHLHAALIVFLITTGFMAILVGNLAFNTVGDIYLGQTTIERLQRTRTKKKIAKSQSNENDQTDLGEYVNVQHPTNRKLRVLVKLLPSDKPYNNGFRKNLRLWYTDFTRLGSPQQILMFQNSMFSEKFKESISERINSGNYVIFGSQSKLQSSSPSHLKIKDM</sequence>
<accession>A0A1E3NFE3</accession>
<keyword evidence="14" id="KW-1185">Reference proteome</keyword>
<dbReference type="RefSeq" id="XP_019015411.1">
    <property type="nucleotide sequence ID" value="XM_019160071.1"/>
</dbReference>
<evidence type="ECO:0000256" key="4">
    <source>
        <dbReference type="ARBA" id="ARBA00022989"/>
    </source>
</evidence>
<keyword evidence="7" id="KW-0449">Lipoprotein</keyword>
<feature type="transmembrane region" description="Helical" evidence="11">
    <location>
        <begin position="180"/>
        <end position="201"/>
    </location>
</feature>
<keyword evidence="8 11" id="KW-0012">Acyltransferase</keyword>
<dbReference type="InterPro" id="IPR001594">
    <property type="entry name" value="Palmitoyltrfase_DHHC"/>
</dbReference>
<dbReference type="GO" id="GO:0019706">
    <property type="term" value="F:protein-cysteine S-palmitoyltransferase activity"/>
    <property type="evidence" value="ECO:0007669"/>
    <property type="project" value="UniProtKB-EC"/>
</dbReference>
<comment type="similarity">
    <text evidence="9">Belongs to the DHHC palmitoyltransferase family. PFA5 subfamily.</text>
</comment>
<dbReference type="EMBL" id="KV454007">
    <property type="protein sequence ID" value="ODQ44298.1"/>
    <property type="molecule type" value="Genomic_DNA"/>
</dbReference>
<keyword evidence="5 11" id="KW-0472">Membrane</keyword>
<name>A0A1E3NFE3_9ASCO</name>
<evidence type="ECO:0000256" key="2">
    <source>
        <dbReference type="ARBA" id="ARBA00022679"/>
    </source>
</evidence>
<dbReference type="OrthoDB" id="331948at2759"/>
<comment type="catalytic activity">
    <reaction evidence="10 11">
        <text>L-cysteinyl-[protein] + hexadecanoyl-CoA = S-hexadecanoyl-L-cysteinyl-[protein] + CoA</text>
        <dbReference type="Rhea" id="RHEA:36683"/>
        <dbReference type="Rhea" id="RHEA-COMP:10131"/>
        <dbReference type="Rhea" id="RHEA-COMP:11032"/>
        <dbReference type="ChEBI" id="CHEBI:29950"/>
        <dbReference type="ChEBI" id="CHEBI:57287"/>
        <dbReference type="ChEBI" id="CHEBI:57379"/>
        <dbReference type="ChEBI" id="CHEBI:74151"/>
        <dbReference type="EC" id="2.3.1.225"/>
    </reaction>
</comment>
<evidence type="ECO:0000256" key="3">
    <source>
        <dbReference type="ARBA" id="ARBA00022692"/>
    </source>
</evidence>
<evidence type="ECO:0000313" key="14">
    <source>
        <dbReference type="Proteomes" id="UP000094455"/>
    </source>
</evidence>
<feature type="domain" description="Palmitoyltransferase DHHC" evidence="12">
    <location>
        <begin position="106"/>
        <end position="218"/>
    </location>
</feature>
<keyword evidence="3 11" id="KW-0812">Transmembrane</keyword>
<comment type="subcellular location">
    <subcellularLocation>
        <location evidence="1">Membrane</location>
        <topology evidence="1">Multi-pass membrane protein</topology>
    </subcellularLocation>
</comment>
<dbReference type="STRING" id="763406.A0A1E3NFE3"/>
<dbReference type="Proteomes" id="UP000094455">
    <property type="component" value="Unassembled WGS sequence"/>
</dbReference>
<evidence type="ECO:0000259" key="12">
    <source>
        <dbReference type="Pfam" id="PF01529"/>
    </source>
</evidence>
<protein>
    <recommendedName>
        <fullName evidence="11">Palmitoyltransferase</fullName>
        <ecNumber evidence="11">2.3.1.225</ecNumber>
    </recommendedName>
</protein>
<evidence type="ECO:0000256" key="7">
    <source>
        <dbReference type="ARBA" id="ARBA00023288"/>
    </source>
</evidence>
<dbReference type="GO" id="GO:0005794">
    <property type="term" value="C:Golgi apparatus"/>
    <property type="evidence" value="ECO:0007669"/>
    <property type="project" value="TreeGrafter"/>
</dbReference>
<comment type="domain">
    <text evidence="11">The DHHC domain is required for palmitoyltransferase activity.</text>
</comment>
<dbReference type="PANTHER" id="PTHR22883:SF23">
    <property type="entry name" value="PALMITOYLTRANSFERASE ZDHHC6"/>
    <property type="match status" value="1"/>
</dbReference>
<proteinExistence type="inferred from homology"/>
<evidence type="ECO:0000313" key="13">
    <source>
        <dbReference type="EMBL" id="ODQ44298.1"/>
    </source>
</evidence>
<evidence type="ECO:0000256" key="8">
    <source>
        <dbReference type="ARBA" id="ARBA00023315"/>
    </source>
</evidence>
<gene>
    <name evidence="13" type="ORF">PICMEDRAFT_13506</name>
</gene>
<dbReference type="InterPro" id="IPR039859">
    <property type="entry name" value="PFA4/ZDH16/20/ERF2-like"/>
</dbReference>
<reference evidence="13 14" key="1">
    <citation type="journal article" date="2016" name="Proc. Natl. Acad. Sci. U.S.A.">
        <title>Comparative genomics of biotechnologically important yeasts.</title>
        <authorList>
            <person name="Riley R."/>
            <person name="Haridas S."/>
            <person name="Wolfe K.H."/>
            <person name="Lopes M.R."/>
            <person name="Hittinger C.T."/>
            <person name="Goeker M."/>
            <person name="Salamov A.A."/>
            <person name="Wisecaver J.H."/>
            <person name="Long T.M."/>
            <person name="Calvey C.H."/>
            <person name="Aerts A.L."/>
            <person name="Barry K.W."/>
            <person name="Choi C."/>
            <person name="Clum A."/>
            <person name="Coughlan A.Y."/>
            <person name="Deshpande S."/>
            <person name="Douglass A.P."/>
            <person name="Hanson S.J."/>
            <person name="Klenk H.-P."/>
            <person name="LaButti K.M."/>
            <person name="Lapidus A."/>
            <person name="Lindquist E.A."/>
            <person name="Lipzen A.M."/>
            <person name="Meier-Kolthoff J.P."/>
            <person name="Ohm R.A."/>
            <person name="Otillar R.P."/>
            <person name="Pangilinan J.L."/>
            <person name="Peng Y."/>
            <person name="Rokas A."/>
            <person name="Rosa C.A."/>
            <person name="Scheuner C."/>
            <person name="Sibirny A.A."/>
            <person name="Slot J.C."/>
            <person name="Stielow J.B."/>
            <person name="Sun H."/>
            <person name="Kurtzman C.P."/>
            <person name="Blackwell M."/>
            <person name="Grigoriev I.V."/>
            <person name="Jeffries T.W."/>
        </authorList>
    </citation>
    <scope>NUCLEOTIDE SEQUENCE [LARGE SCALE GENOMIC DNA]</scope>
    <source>
        <strain evidence="13 14">NRRL Y-2026</strain>
    </source>
</reference>
<evidence type="ECO:0000256" key="11">
    <source>
        <dbReference type="RuleBase" id="RU079119"/>
    </source>
</evidence>
<dbReference type="EC" id="2.3.1.225" evidence="11"/>
<dbReference type="PANTHER" id="PTHR22883">
    <property type="entry name" value="ZINC FINGER DHHC DOMAIN CONTAINING PROTEIN"/>
    <property type="match status" value="1"/>
</dbReference>
<keyword evidence="2 11" id="KW-0808">Transferase</keyword>
<organism evidence="13 14">
    <name type="scientific">Pichia membranifaciens NRRL Y-2026</name>
    <dbReference type="NCBI Taxonomy" id="763406"/>
    <lineage>
        <taxon>Eukaryota</taxon>
        <taxon>Fungi</taxon>
        <taxon>Dikarya</taxon>
        <taxon>Ascomycota</taxon>
        <taxon>Saccharomycotina</taxon>
        <taxon>Pichiomycetes</taxon>
        <taxon>Pichiales</taxon>
        <taxon>Pichiaceae</taxon>
        <taxon>Pichia</taxon>
    </lineage>
</organism>
<dbReference type="AlphaFoldDB" id="A0A1E3NFE3"/>
<evidence type="ECO:0000256" key="9">
    <source>
        <dbReference type="ARBA" id="ARBA00038298"/>
    </source>
</evidence>
<evidence type="ECO:0000256" key="10">
    <source>
        <dbReference type="ARBA" id="ARBA00048048"/>
    </source>
</evidence>
<dbReference type="Pfam" id="PF01529">
    <property type="entry name" value="DHHC"/>
    <property type="match status" value="1"/>
</dbReference>
<evidence type="ECO:0000256" key="5">
    <source>
        <dbReference type="ARBA" id="ARBA00023136"/>
    </source>
</evidence>
<dbReference type="GO" id="GO:0006612">
    <property type="term" value="P:protein targeting to membrane"/>
    <property type="evidence" value="ECO:0007669"/>
    <property type="project" value="TreeGrafter"/>
</dbReference>
<keyword evidence="6" id="KW-0564">Palmitate</keyword>
<feature type="transmembrane region" description="Helical" evidence="11">
    <location>
        <begin position="149"/>
        <end position="174"/>
    </location>
</feature>
<dbReference type="GO" id="GO:0016020">
    <property type="term" value="C:membrane"/>
    <property type="evidence" value="ECO:0007669"/>
    <property type="project" value="UniProtKB-SubCell"/>
</dbReference>
<dbReference type="PROSITE" id="PS50216">
    <property type="entry name" value="DHHC"/>
    <property type="match status" value="1"/>
</dbReference>
<feature type="transmembrane region" description="Helical" evidence="11">
    <location>
        <begin position="12"/>
        <end position="35"/>
    </location>
</feature>
<evidence type="ECO:0000256" key="6">
    <source>
        <dbReference type="ARBA" id="ARBA00023139"/>
    </source>
</evidence>
<evidence type="ECO:0000256" key="1">
    <source>
        <dbReference type="ARBA" id="ARBA00004141"/>
    </source>
</evidence>